<organism evidence="1 2">
    <name type="scientific">Pseudooceanicola algae</name>
    <dbReference type="NCBI Taxonomy" id="1537215"/>
    <lineage>
        <taxon>Bacteria</taxon>
        <taxon>Pseudomonadati</taxon>
        <taxon>Pseudomonadota</taxon>
        <taxon>Alphaproteobacteria</taxon>
        <taxon>Rhodobacterales</taxon>
        <taxon>Paracoccaceae</taxon>
        <taxon>Pseudooceanicola</taxon>
    </lineage>
</organism>
<dbReference type="EMBL" id="CP060436">
    <property type="protein sequence ID" value="QPM91841.1"/>
    <property type="molecule type" value="Genomic_DNA"/>
</dbReference>
<gene>
    <name evidence="1" type="ORF">PSAL_031030</name>
</gene>
<protein>
    <submittedName>
        <fullName evidence="1">Uncharacterized protein</fullName>
    </submittedName>
</protein>
<reference evidence="1 2" key="1">
    <citation type="submission" date="2020-08" db="EMBL/GenBank/DDBJ databases">
        <title>Genome sequence of Rhodobacteraceae bacterium Lw-13e.</title>
        <authorList>
            <person name="Poehlein A."/>
            <person name="Wolter L."/>
            <person name="Daniel R."/>
            <person name="Brinkhoff T."/>
        </authorList>
    </citation>
    <scope>NUCLEOTIDE SEQUENCE [LARGE SCALE GENOMIC DNA]</scope>
    <source>
        <strain evidence="1 2">Lw-13e</strain>
    </source>
</reference>
<name>A0A418SJE7_9RHOB</name>
<evidence type="ECO:0000313" key="1">
    <source>
        <dbReference type="EMBL" id="QPM91841.1"/>
    </source>
</evidence>
<proteinExistence type="predicted"/>
<dbReference type="AlphaFoldDB" id="A0A418SJE7"/>
<keyword evidence="2" id="KW-1185">Reference proteome</keyword>
<sequence length="33" mass="3352">MGGTFLDALTVDKINAIFGPLNSAECRKGAAGI</sequence>
<accession>A0A418SJE7</accession>
<evidence type="ECO:0000313" key="2">
    <source>
        <dbReference type="Proteomes" id="UP000283786"/>
    </source>
</evidence>
<dbReference type="Proteomes" id="UP000283786">
    <property type="component" value="Chromosome"/>
</dbReference>
<dbReference type="KEGG" id="palw:PSAL_031030"/>